<dbReference type="Proteomes" id="UP001515500">
    <property type="component" value="Unplaced"/>
</dbReference>
<name>A0AB40AY06_DIOCR</name>
<dbReference type="GeneID" id="120256197"/>
<dbReference type="InterPro" id="IPR041577">
    <property type="entry name" value="RT_RNaseH_2"/>
</dbReference>
<dbReference type="PANTHER" id="PTHR33064">
    <property type="entry name" value="POL PROTEIN"/>
    <property type="match status" value="1"/>
</dbReference>
<gene>
    <name evidence="3" type="primary">LOC120256197</name>
</gene>
<dbReference type="Gene3D" id="3.30.70.270">
    <property type="match status" value="1"/>
</dbReference>
<dbReference type="InterPro" id="IPR043502">
    <property type="entry name" value="DNA/RNA_pol_sf"/>
</dbReference>
<dbReference type="AlphaFoldDB" id="A0AB40AY06"/>
<feature type="domain" description="Reverse transcriptase/retrotransposon-derived protein RNase H-like" evidence="1">
    <location>
        <begin position="117"/>
        <end position="167"/>
    </location>
</feature>
<keyword evidence="2" id="KW-1185">Reference proteome</keyword>
<dbReference type="RefSeq" id="XP_039119870.1">
    <property type="nucleotide sequence ID" value="XM_039263936.1"/>
</dbReference>
<proteinExistence type="predicted"/>
<dbReference type="SUPFAM" id="SSF56672">
    <property type="entry name" value="DNA/RNA polymerases"/>
    <property type="match status" value="1"/>
</dbReference>
<dbReference type="Pfam" id="PF17919">
    <property type="entry name" value="RT_RNaseH_2"/>
    <property type="match status" value="1"/>
</dbReference>
<evidence type="ECO:0000313" key="3">
    <source>
        <dbReference type="RefSeq" id="XP_039119870.1"/>
    </source>
</evidence>
<evidence type="ECO:0000313" key="2">
    <source>
        <dbReference type="Proteomes" id="UP001515500"/>
    </source>
</evidence>
<accession>A0AB40AY06</accession>
<dbReference type="FunFam" id="3.30.70.270:FF:000020">
    <property type="entry name" value="Transposon Tf2-6 polyprotein-like Protein"/>
    <property type="match status" value="1"/>
</dbReference>
<dbReference type="PANTHER" id="PTHR33064:SF39">
    <property type="match status" value="1"/>
</dbReference>
<reference evidence="3" key="1">
    <citation type="submission" date="2025-08" db="UniProtKB">
        <authorList>
            <consortium name="RefSeq"/>
        </authorList>
    </citation>
    <scope>IDENTIFICATION</scope>
</reference>
<dbReference type="InterPro" id="IPR043128">
    <property type="entry name" value="Rev_trsase/Diguanyl_cyclase"/>
</dbReference>
<evidence type="ECO:0000259" key="1">
    <source>
        <dbReference type="Pfam" id="PF17919"/>
    </source>
</evidence>
<dbReference type="InterPro" id="IPR051320">
    <property type="entry name" value="Viral_Replic_Matur_Polypro"/>
</dbReference>
<organism evidence="2 3">
    <name type="scientific">Dioscorea cayennensis subsp. rotundata</name>
    <name type="common">White Guinea yam</name>
    <name type="synonym">Dioscorea rotundata</name>
    <dbReference type="NCBI Taxonomy" id="55577"/>
    <lineage>
        <taxon>Eukaryota</taxon>
        <taxon>Viridiplantae</taxon>
        <taxon>Streptophyta</taxon>
        <taxon>Embryophyta</taxon>
        <taxon>Tracheophyta</taxon>
        <taxon>Spermatophyta</taxon>
        <taxon>Magnoliopsida</taxon>
        <taxon>Liliopsida</taxon>
        <taxon>Dioscoreales</taxon>
        <taxon>Dioscoreaceae</taxon>
        <taxon>Dioscorea</taxon>
    </lineage>
</organism>
<dbReference type="Gene3D" id="3.10.10.10">
    <property type="entry name" value="HIV Type 1 Reverse Transcriptase, subunit A, domain 1"/>
    <property type="match status" value="1"/>
</dbReference>
<sequence>MDDMQGSDSDLVETEVQLIEDSSNGGSSSEGKTEALGNIPIALEDQEKTTFNYPYGTFAYHRIPFGLCNALVTFQRFKAIRSFLGHAGFYRRFVKNFSVIARPLTKLLEKGAPFEFSEDCMNAFLSLKKKLFEAPLIVSPDWSSPFEVMCDMSDYTIGAVLGKQWDNISIRFTMQARL</sequence>
<protein>
    <submittedName>
        <fullName evidence="3">Uncharacterized protein LOC120256197</fullName>
    </submittedName>
</protein>